<feature type="transmembrane region" description="Helical" evidence="7">
    <location>
        <begin position="228"/>
        <end position="247"/>
    </location>
</feature>
<keyword evidence="3 8" id="KW-0808">Transferase</keyword>
<feature type="transmembrane region" description="Helical" evidence="7">
    <location>
        <begin position="124"/>
        <end position="143"/>
    </location>
</feature>
<dbReference type="GO" id="GO:0036380">
    <property type="term" value="F:UDP-N-acetylglucosamine-undecaprenyl-phosphate N-acetylglucosaminephosphotransferase activity"/>
    <property type="evidence" value="ECO:0007669"/>
    <property type="project" value="UniProtKB-EC"/>
</dbReference>
<proteinExistence type="predicted"/>
<keyword evidence="6 7" id="KW-0472">Membrane</keyword>
<keyword evidence="5 7" id="KW-1133">Transmembrane helix</keyword>
<dbReference type="InterPro" id="IPR000715">
    <property type="entry name" value="Glycosyl_transferase_4"/>
</dbReference>
<evidence type="ECO:0000256" key="7">
    <source>
        <dbReference type="SAM" id="Phobius"/>
    </source>
</evidence>
<protein>
    <submittedName>
        <fullName evidence="8">Undecaprenyl-phosphate alpha-N-acetylglucosaminyl 1-phosphate transferase</fullName>
        <ecNumber evidence="8">2.7.8.33</ecNumber>
    </submittedName>
</protein>
<evidence type="ECO:0000313" key="9">
    <source>
        <dbReference type="Proteomes" id="UP000789752"/>
    </source>
</evidence>
<gene>
    <name evidence="8" type="primary">wecA</name>
    <name evidence="8" type="ORF">R54767_00041</name>
</gene>
<evidence type="ECO:0000256" key="5">
    <source>
        <dbReference type="ARBA" id="ARBA00022989"/>
    </source>
</evidence>
<dbReference type="PANTHER" id="PTHR22926">
    <property type="entry name" value="PHOSPHO-N-ACETYLMURAMOYL-PENTAPEPTIDE-TRANSFERASE"/>
    <property type="match status" value="1"/>
</dbReference>
<organism evidence="8 9">
    <name type="scientific">Paraburkholderia gardini</name>
    <dbReference type="NCBI Taxonomy" id="2823469"/>
    <lineage>
        <taxon>Bacteria</taxon>
        <taxon>Pseudomonadati</taxon>
        <taxon>Pseudomonadota</taxon>
        <taxon>Betaproteobacteria</taxon>
        <taxon>Burkholderiales</taxon>
        <taxon>Burkholderiaceae</taxon>
        <taxon>Paraburkholderia</taxon>
    </lineage>
</organism>
<comment type="subcellular location">
    <subcellularLocation>
        <location evidence="1">Cell membrane</location>
        <topology evidence="1">Multi-pass membrane protein</topology>
    </subcellularLocation>
</comment>
<feature type="transmembrane region" description="Helical" evidence="7">
    <location>
        <begin position="305"/>
        <end position="322"/>
    </location>
</feature>
<dbReference type="PANTHER" id="PTHR22926:SF3">
    <property type="entry name" value="UNDECAPRENYL-PHOSPHATE ALPHA-N-ACETYLGLUCOSAMINYL 1-PHOSPHATE TRANSFERASE"/>
    <property type="match status" value="1"/>
</dbReference>
<feature type="transmembrane region" description="Helical" evidence="7">
    <location>
        <begin position="61"/>
        <end position="88"/>
    </location>
</feature>
<dbReference type="Pfam" id="PF00953">
    <property type="entry name" value="Glycos_transf_4"/>
    <property type="match status" value="1"/>
</dbReference>
<feature type="transmembrane region" description="Helical" evidence="7">
    <location>
        <begin position="150"/>
        <end position="169"/>
    </location>
</feature>
<evidence type="ECO:0000256" key="3">
    <source>
        <dbReference type="ARBA" id="ARBA00022679"/>
    </source>
</evidence>
<feature type="transmembrane region" description="Helical" evidence="7">
    <location>
        <begin position="199"/>
        <end position="222"/>
    </location>
</feature>
<evidence type="ECO:0000313" key="8">
    <source>
        <dbReference type="EMBL" id="CAG4885587.1"/>
    </source>
</evidence>
<keyword evidence="9" id="KW-1185">Reference proteome</keyword>
<dbReference type="EC" id="2.7.8.33" evidence="8"/>
<keyword evidence="4 7" id="KW-0812">Transmembrane</keyword>
<evidence type="ECO:0000256" key="2">
    <source>
        <dbReference type="ARBA" id="ARBA00022475"/>
    </source>
</evidence>
<dbReference type="EMBL" id="CAJQYY010000001">
    <property type="protein sequence ID" value="CAG4885587.1"/>
    <property type="molecule type" value="Genomic_DNA"/>
</dbReference>
<feature type="transmembrane region" description="Helical" evidence="7">
    <location>
        <begin position="280"/>
        <end position="299"/>
    </location>
</feature>
<name>A0ABN7QCP3_9BURK</name>
<reference evidence="8 9" key="1">
    <citation type="submission" date="2021-04" db="EMBL/GenBank/DDBJ databases">
        <authorList>
            <person name="Vanwijnsberghe S."/>
        </authorList>
    </citation>
    <scope>NUCLEOTIDE SEQUENCE [LARGE SCALE GENOMIC DNA]</scope>
    <source>
        <strain evidence="8 9">LMG 32171</strain>
    </source>
</reference>
<sequence length="338" mass="36958">MSPGTYLPGSFSLLSIAAVAMILCLAILLILLRTGWAWDIAVDIPNHRSLHARPVPRIGGWGVLPASLLLIALWAPSLRWIALGAAMLGVVSQVDDRRGLSARVRFAAHLVVVGAAVATSVVDVVWWFAVVLVIALVWLVNLYNFMDGSNGLAGGMTVFGFATYAIAATPSHPELAAAGVAVAGAGLGFLVLNFKPARIFLGDVGSIPLGFLAGALGFWGWQHAAWPIWFPPLVFAPFIADATVTLIRRLARGEKFWQAHREHYYQRLVQLSGTHVRVALLYYGLMLIGSLVALLALHLPTKVQWLMAVCWYAVLGILGWWTDCRWWKFRRSHAPLER</sequence>
<accession>A0ABN7QCP3</accession>
<feature type="transmembrane region" description="Helical" evidence="7">
    <location>
        <begin position="175"/>
        <end position="192"/>
    </location>
</feature>
<comment type="caution">
    <text evidence="8">The sequence shown here is derived from an EMBL/GenBank/DDBJ whole genome shotgun (WGS) entry which is preliminary data.</text>
</comment>
<keyword evidence="2" id="KW-1003">Cell membrane</keyword>
<evidence type="ECO:0000256" key="1">
    <source>
        <dbReference type="ARBA" id="ARBA00004651"/>
    </source>
</evidence>
<dbReference type="CDD" id="cd06854">
    <property type="entry name" value="GT_WbpL_WbcO_like"/>
    <property type="match status" value="1"/>
</dbReference>
<dbReference type="Proteomes" id="UP000789752">
    <property type="component" value="Unassembled WGS sequence"/>
</dbReference>
<dbReference type="RefSeq" id="WP_228973651.1">
    <property type="nucleotide sequence ID" value="NZ_CAJQYY010000001.1"/>
</dbReference>
<evidence type="ECO:0000256" key="6">
    <source>
        <dbReference type="ARBA" id="ARBA00023136"/>
    </source>
</evidence>
<evidence type="ECO:0000256" key="4">
    <source>
        <dbReference type="ARBA" id="ARBA00022692"/>
    </source>
</evidence>